<gene>
    <name evidence="7" type="ORF">FB466_0406</name>
</gene>
<organism evidence="7 8">
    <name type="scientific">Klugiella xanthotipulae</name>
    <dbReference type="NCBI Taxonomy" id="244735"/>
    <lineage>
        <taxon>Bacteria</taxon>
        <taxon>Bacillati</taxon>
        <taxon>Actinomycetota</taxon>
        <taxon>Actinomycetes</taxon>
        <taxon>Micrococcales</taxon>
        <taxon>Microbacteriaceae</taxon>
        <taxon>Klugiella</taxon>
    </lineage>
</organism>
<dbReference type="OrthoDB" id="1145132at2"/>
<feature type="transmembrane region" description="Helical" evidence="6">
    <location>
        <begin position="63"/>
        <end position="84"/>
    </location>
</feature>
<comment type="subcellular location">
    <subcellularLocation>
        <location evidence="1">Cell membrane</location>
        <topology evidence="1">Multi-pass membrane protein</topology>
    </subcellularLocation>
</comment>
<sequence length="260" mass="26530">MALFFAAFSGFLGGVTLILGALLAWFVHVPKGAVASVMAFGAGVLISALAYELVEEATADGGLLPTVIGFTGGALLYVGADWLLSRRGGSTRATAHAPHSGPARNITQRRAAGSADSNSGTVIAAGALIDGIPESIVLGLSVTATGGISLPIVLAIAISNVPESLSSTSQLKDSGRTARFVFGLWTGIALISTLAAFLGYLLLRDSPVELISLITTVAAGGLLAMVCNTMIPEAFSRERTLTGLWATLGFLTAFSLHELG</sequence>
<dbReference type="GO" id="GO:0005385">
    <property type="term" value="F:zinc ion transmembrane transporter activity"/>
    <property type="evidence" value="ECO:0007669"/>
    <property type="project" value="TreeGrafter"/>
</dbReference>
<protein>
    <submittedName>
        <fullName evidence="7">ZIP family zinc transporter</fullName>
    </submittedName>
</protein>
<keyword evidence="6" id="KW-0812">Transmembrane</keyword>
<evidence type="ECO:0000313" key="8">
    <source>
        <dbReference type="Proteomes" id="UP000318331"/>
    </source>
</evidence>
<dbReference type="EMBL" id="VFPN01000001">
    <property type="protein sequence ID" value="TQM65601.1"/>
    <property type="molecule type" value="Genomic_DNA"/>
</dbReference>
<dbReference type="Proteomes" id="UP000318331">
    <property type="component" value="Unassembled WGS sequence"/>
</dbReference>
<feature type="transmembrane region" description="Helical" evidence="6">
    <location>
        <begin position="6"/>
        <end position="26"/>
    </location>
</feature>
<comment type="caution">
    <text evidence="7">The sequence shown here is derived from an EMBL/GenBank/DDBJ whole genome shotgun (WGS) entry which is preliminary data.</text>
</comment>
<dbReference type="RefSeq" id="WP_141915413.1">
    <property type="nucleotide sequence ID" value="NZ_BAAAYS010000001.1"/>
</dbReference>
<keyword evidence="3" id="KW-1003">Cell membrane</keyword>
<dbReference type="AlphaFoldDB" id="A0A543I4X0"/>
<dbReference type="GO" id="GO:0005886">
    <property type="term" value="C:plasma membrane"/>
    <property type="evidence" value="ECO:0007669"/>
    <property type="project" value="UniProtKB-SubCell"/>
</dbReference>
<keyword evidence="6" id="KW-0472">Membrane</keyword>
<evidence type="ECO:0000313" key="7">
    <source>
        <dbReference type="EMBL" id="TQM65601.1"/>
    </source>
</evidence>
<evidence type="ECO:0000256" key="5">
    <source>
        <dbReference type="SAM" id="MobiDB-lite"/>
    </source>
</evidence>
<feature type="transmembrane region" description="Helical" evidence="6">
    <location>
        <begin position="178"/>
        <end position="203"/>
    </location>
</feature>
<comment type="similarity">
    <text evidence="2">Belongs to the ZIP transporter (TC 2.A.5) family.</text>
</comment>
<keyword evidence="4" id="KW-0862">Zinc</keyword>
<proteinExistence type="inferred from homology"/>
<keyword evidence="6" id="KW-1133">Transmembrane helix</keyword>
<dbReference type="PANTHER" id="PTHR11040">
    <property type="entry name" value="ZINC/IRON TRANSPORTER"/>
    <property type="match status" value="1"/>
</dbReference>
<evidence type="ECO:0000256" key="2">
    <source>
        <dbReference type="ARBA" id="ARBA00006939"/>
    </source>
</evidence>
<feature type="transmembrane region" description="Helical" evidence="6">
    <location>
        <begin position="33"/>
        <end position="51"/>
    </location>
</feature>
<name>A0A543I4X0_9MICO</name>
<feature type="transmembrane region" description="Helical" evidence="6">
    <location>
        <begin position="136"/>
        <end position="158"/>
    </location>
</feature>
<reference evidence="7 8" key="1">
    <citation type="submission" date="2019-06" db="EMBL/GenBank/DDBJ databases">
        <title>Sequencing the genomes of 1000 actinobacteria strains.</title>
        <authorList>
            <person name="Klenk H.-P."/>
        </authorList>
    </citation>
    <scope>NUCLEOTIDE SEQUENCE [LARGE SCALE GENOMIC DNA]</scope>
    <source>
        <strain evidence="7 8">DSM 18031</strain>
    </source>
</reference>
<evidence type="ECO:0000256" key="4">
    <source>
        <dbReference type="ARBA" id="ARBA00022833"/>
    </source>
</evidence>
<keyword evidence="8" id="KW-1185">Reference proteome</keyword>
<accession>A0A543I4X0</accession>
<feature type="region of interest" description="Disordered" evidence="5">
    <location>
        <begin position="92"/>
        <end position="117"/>
    </location>
</feature>
<evidence type="ECO:0000256" key="1">
    <source>
        <dbReference type="ARBA" id="ARBA00004651"/>
    </source>
</evidence>
<evidence type="ECO:0000256" key="3">
    <source>
        <dbReference type="ARBA" id="ARBA00022475"/>
    </source>
</evidence>
<dbReference type="PANTHER" id="PTHR11040:SF211">
    <property type="entry name" value="ZINC TRANSPORTER ZIP11"/>
    <property type="match status" value="1"/>
</dbReference>
<evidence type="ECO:0000256" key="6">
    <source>
        <dbReference type="SAM" id="Phobius"/>
    </source>
</evidence>
<feature type="transmembrane region" description="Helical" evidence="6">
    <location>
        <begin position="210"/>
        <end position="231"/>
    </location>
</feature>